<gene>
    <name evidence="2" type="ORF">FDK13_33280</name>
</gene>
<keyword evidence="3" id="KW-1185">Reference proteome</keyword>
<dbReference type="RefSeq" id="WP_137344341.1">
    <property type="nucleotide sequence ID" value="NZ_SZVO01000028.1"/>
</dbReference>
<evidence type="ECO:0000313" key="3">
    <source>
        <dbReference type="Proteomes" id="UP000304900"/>
    </source>
</evidence>
<accession>A0A4U6CMX7</accession>
<feature type="signal peptide" evidence="1">
    <location>
        <begin position="1"/>
        <end position="26"/>
    </location>
</feature>
<comment type="caution">
    <text evidence="2">The sequence shown here is derived from an EMBL/GenBank/DDBJ whole genome shotgun (WGS) entry which is preliminary data.</text>
</comment>
<name>A0A4U6CMX7_9BACT</name>
<proteinExistence type="predicted"/>
<feature type="chain" id="PRO_5020307765" evidence="1">
    <location>
        <begin position="27"/>
        <end position="187"/>
    </location>
</feature>
<evidence type="ECO:0000256" key="1">
    <source>
        <dbReference type="SAM" id="SignalP"/>
    </source>
</evidence>
<sequence>MKGIWYNRRRLKFIILLLIGFSNAYAQHKSSPQIFFQDHFYLYPEIDSNMAIAHLSKKSYADLIDKMFEVDQKYRDSIMKYRSLWSNKNISEVPTNVRSYLSLEGINDKANQKLLLRLVTLYGWPNGGVDQNLSVAKKAWYIVWHAPKEVEIKFYKYLKDAVENNILEKREYDNLVHRKYEKSLSTL</sequence>
<protein>
    <submittedName>
        <fullName evidence="2">Uncharacterized protein</fullName>
    </submittedName>
</protein>
<dbReference type="AlphaFoldDB" id="A0A4U6CMX7"/>
<dbReference type="OrthoDB" id="1164858at2"/>
<keyword evidence="1" id="KW-0732">Signal</keyword>
<dbReference type="Proteomes" id="UP000304900">
    <property type="component" value="Unassembled WGS sequence"/>
</dbReference>
<dbReference type="EMBL" id="SZVO01000028">
    <property type="protein sequence ID" value="TKT85710.1"/>
    <property type="molecule type" value="Genomic_DNA"/>
</dbReference>
<organism evidence="2 3">
    <name type="scientific">Dyadobacter frigoris</name>
    <dbReference type="NCBI Taxonomy" id="2576211"/>
    <lineage>
        <taxon>Bacteria</taxon>
        <taxon>Pseudomonadati</taxon>
        <taxon>Bacteroidota</taxon>
        <taxon>Cytophagia</taxon>
        <taxon>Cytophagales</taxon>
        <taxon>Spirosomataceae</taxon>
        <taxon>Dyadobacter</taxon>
    </lineage>
</organism>
<evidence type="ECO:0000313" key="2">
    <source>
        <dbReference type="EMBL" id="TKT85710.1"/>
    </source>
</evidence>
<reference evidence="2 3" key="1">
    <citation type="submission" date="2019-05" db="EMBL/GenBank/DDBJ databases">
        <title>Dyadobacter AR-3-8 sp. nov., isolated from arctic soil.</title>
        <authorList>
            <person name="Chaudhary D.K."/>
        </authorList>
    </citation>
    <scope>NUCLEOTIDE SEQUENCE [LARGE SCALE GENOMIC DNA]</scope>
    <source>
        <strain evidence="2 3">AR-3-8</strain>
    </source>
</reference>